<dbReference type="Gene3D" id="3.40.50.2300">
    <property type="match status" value="1"/>
</dbReference>
<proteinExistence type="predicted"/>
<dbReference type="SMART" id="SM00345">
    <property type="entry name" value="HTH_GNTR"/>
    <property type="match status" value="1"/>
</dbReference>
<keyword evidence="2" id="KW-0238">DNA-binding</keyword>
<keyword evidence="1" id="KW-0805">Transcription regulation</keyword>
<dbReference type="GO" id="GO:0003677">
    <property type="term" value="F:DNA binding"/>
    <property type="evidence" value="ECO:0007669"/>
    <property type="project" value="UniProtKB-KW"/>
</dbReference>
<dbReference type="Gene3D" id="1.10.10.10">
    <property type="entry name" value="Winged helix-like DNA-binding domain superfamily/Winged helix DNA-binding domain"/>
    <property type="match status" value="1"/>
</dbReference>
<feature type="domain" description="HTH gntR-type" evidence="4">
    <location>
        <begin position="13"/>
        <end position="81"/>
    </location>
</feature>
<dbReference type="InterPro" id="IPR000524">
    <property type="entry name" value="Tscrpt_reg_HTH_GntR"/>
</dbReference>
<dbReference type="Proteomes" id="UP000627292">
    <property type="component" value="Unassembled WGS sequence"/>
</dbReference>
<name>A0A917IP48_9BACT</name>
<dbReference type="InterPro" id="IPR036390">
    <property type="entry name" value="WH_DNA-bd_sf"/>
</dbReference>
<sequence>MTNNSLFNSADKMPLPKQIARHVARQIDNDELLPGQILLSINEFSARHKVARDTVEKAYKELKSTGYIVSVRNKGYYVSGKSNARKKILLIFNKLSSYKKEVYYGFIETIGDKAAVDLQVHHYSSGLLKEIIANNLGNYHSYVLMAHFDRREAKKNYLAIIKELPQEKLLLLDKKLVELKGVKAVYQDFKQDIYDALSSANTLLAKYKAVTIVFPPDSNHPGEIINGIREYCNHNKKRFAQVDDAATVTPARGTVYIFITDEDMAVVMKEMKKKNLRQGADVGIISFNETVLKELLDITVITTDFVQMGKTAAEMVLNNTQAQVRNPFHMIQRGSL</sequence>
<dbReference type="PROSITE" id="PS50949">
    <property type="entry name" value="HTH_GNTR"/>
    <property type="match status" value="1"/>
</dbReference>
<dbReference type="InterPro" id="IPR028082">
    <property type="entry name" value="Peripla_BP_I"/>
</dbReference>
<dbReference type="EMBL" id="BMIB01000001">
    <property type="protein sequence ID" value="GGH60149.1"/>
    <property type="molecule type" value="Genomic_DNA"/>
</dbReference>
<dbReference type="SUPFAM" id="SSF46785">
    <property type="entry name" value="Winged helix' DNA-binding domain"/>
    <property type="match status" value="1"/>
</dbReference>
<organism evidence="5 6">
    <name type="scientific">Filimonas zeae</name>
    <dbReference type="NCBI Taxonomy" id="1737353"/>
    <lineage>
        <taxon>Bacteria</taxon>
        <taxon>Pseudomonadati</taxon>
        <taxon>Bacteroidota</taxon>
        <taxon>Chitinophagia</taxon>
        <taxon>Chitinophagales</taxon>
        <taxon>Chitinophagaceae</taxon>
        <taxon>Filimonas</taxon>
    </lineage>
</organism>
<dbReference type="PANTHER" id="PTHR38445">
    <property type="entry name" value="HTH-TYPE TRANSCRIPTIONAL REPRESSOR YTRA"/>
    <property type="match status" value="1"/>
</dbReference>
<dbReference type="GO" id="GO:0003700">
    <property type="term" value="F:DNA-binding transcription factor activity"/>
    <property type="evidence" value="ECO:0007669"/>
    <property type="project" value="InterPro"/>
</dbReference>
<dbReference type="PANTHER" id="PTHR38445:SF10">
    <property type="entry name" value="GNTR-FAMILY TRANSCRIPTIONAL REGULATOR"/>
    <property type="match status" value="1"/>
</dbReference>
<comment type="caution">
    <text evidence="5">The sequence shown here is derived from an EMBL/GenBank/DDBJ whole genome shotgun (WGS) entry which is preliminary data.</text>
</comment>
<dbReference type="InterPro" id="IPR036388">
    <property type="entry name" value="WH-like_DNA-bd_sf"/>
</dbReference>
<protein>
    <submittedName>
        <fullName evidence="5">Transcriptional regulator</fullName>
    </submittedName>
</protein>
<keyword evidence="3" id="KW-0804">Transcription</keyword>
<dbReference type="SUPFAM" id="SSF53822">
    <property type="entry name" value="Periplasmic binding protein-like I"/>
    <property type="match status" value="1"/>
</dbReference>
<dbReference type="AlphaFoldDB" id="A0A917IP48"/>
<accession>A0A917IP48</accession>
<dbReference type="Pfam" id="PF00392">
    <property type="entry name" value="GntR"/>
    <property type="match status" value="1"/>
</dbReference>
<dbReference type="CDD" id="cd07377">
    <property type="entry name" value="WHTH_GntR"/>
    <property type="match status" value="1"/>
</dbReference>
<evidence type="ECO:0000256" key="2">
    <source>
        <dbReference type="ARBA" id="ARBA00023125"/>
    </source>
</evidence>
<evidence type="ECO:0000256" key="1">
    <source>
        <dbReference type="ARBA" id="ARBA00023015"/>
    </source>
</evidence>
<reference evidence="5" key="2">
    <citation type="submission" date="2020-09" db="EMBL/GenBank/DDBJ databases">
        <authorList>
            <person name="Sun Q."/>
            <person name="Zhou Y."/>
        </authorList>
    </citation>
    <scope>NUCLEOTIDE SEQUENCE</scope>
    <source>
        <strain evidence="5">CGMCC 1.15290</strain>
    </source>
</reference>
<dbReference type="RefSeq" id="WP_188950652.1">
    <property type="nucleotide sequence ID" value="NZ_BMIB01000001.1"/>
</dbReference>
<gene>
    <name evidence="5" type="ORF">GCM10011379_07680</name>
</gene>
<evidence type="ECO:0000313" key="6">
    <source>
        <dbReference type="Proteomes" id="UP000627292"/>
    </source>
</evidence>
<evidence type="ECO:0000259" key="4">
    <source>
        <dbReference type="PROSITE" id="PS50949"/>
    </source>
</evidence>
<keyword evidence="6" id="KW-1185">Reference proteome</keyword>
<reference evidence="5" key="1">
    <citation type="journal article" date="2014" name="Int. J. Syst. Evol. Microbiol.">
        <title>Complete genome sequence of Corynebacterium casei LMG S-19264T (=DSM 44701T), isolated from a smear-ripened cheese.</title>
        <authorList>
            <consortium name="US DOE Joint Genome Institute (JGI-PGF)"/>
            <person name="Walter F."/>
            <person name="Albersmeier A."/>
            <person name="Kalinowski J."/>
            <person name="Ruckert C."/>
        </authorList>
    </citation>
    <scope>NUCLEOTIDE SEQUENCE</scope>
    <source>
        <strain evidence="5">CGMCC 1.15290</strain>
    </source>
</reference>
<evidence type="ECO:0000313" key="5">
    <source>
        <dbReference type="EMBL" id="GGH60149.1"/>
    </source>
</evidence>
<evidence type="ECO:0000256" key="3">
    <source>
        <dbReference type="ARBA" id="ARBA00023163"/>
    </source>
</evidence>